<keyword evidence="3 7" id="KW-1133">Transmembrane helix</keyword>
<evidence type="ECO:0000256" key="3">
    <source>
        <dbReference type="ARBA" id="ARBA00022989"/>
    </source>
</evidence>
<dbReference type="OrthoDB" id="10036151at2759"/>
<dbReference type="PANTHER" id="PTHR17615:SF9">
    <property type="entry name" value="PROTEIN FAM189A1"/>
    <property type="match status" value="1"/>
</dbReference>
<dbReference type="InParanoid" id="A7S4D6"/>
<feature type="transmembrane region" description="Helical" evidence="7">
    <location>
        <begin position="54"/>
        <end position="71"/>
    </location>
</feature>
<protein>
    <recommendedName>
        <fullName evidence="10">Protein FAM189A1</fullName>
    </recommendedName>
</protein>
<evidence type="ECO:0000256" key="4">
    <source>
        <dbReference type="ARBA" id="ARBA00023136"/>
    </source>
</evidence>
<evidence type="ECO:0000256" key="2">
    <source>
        <dbReference type="ARBA" id="ARBA00022692"/>
    </source>
</evidence>
<dbReference type="STRING" id="45351.A7S4D6"/>
<reference evidence="8 9" key="1">
    <citation type="journal article" date="2007" name="Science">
        <title>Sea anemone genome reveals ancestral eumetazoan gene repertoire and genomic organization.</title>
        <authorList>
            <person name="Putnam N.H."/>
            <person name="Srivastava M."/>
            <person name="Hellsten U."/>
            <person name="Dirks B."/>
            <person name="Chapman J."/>
            <person name="Salamov A."/>
            <person name="Terry A."/>
            <person name="Shapiro H."/>
            <person name="Lindquist E."/>
            <person name="Kapitonov V.V."/>
            <person name="Jurka J."/>
            <person name="Genikhovich G."/>
            <person name="Grigoriev I.V."/>
            <person name="Lucas S.M."/>
            <person name="Steele R.E."/>
            <person name="Finnerty J.R."/>
            <person name="Technau U."/>
            <person name="Martindale M.Q."/>
            <person name="Rokhsar D.S."/>
        </authorList>
    </citation>
    <scope>NUCLEOTIDE SEQUENCE [LARGE SCALE GENOMIC DNA]</scope>
    <source>
        <strain evidence="9">CH2 X CH6</strain>
    </source>
</reference>
<keyword evidence="9" id="KW-1185">Reference proteome</keyword>
<dbReference type="EMBL" id="DS469577">
    <property type="protein sequence ID" value="EDO41456.1"/>
    <property type="molecule type" value="Genomic_DNA"/>
</dbReference>
<accession>A7S4D6</accession>
<evidence type="ECO:0000256" key="1">
    <source>
        <dbReference type="ARBA" id="ARBA00004141"/>
    </source>
</evidence>
<dbReference type="Proteomes" id="UP000001593">
    <property type="component" value="Unassembled WGS sequence"/>
</dbReference>
<feature type="region of interest" description="Disordered" evidence="6">
    <location>
        <begin position="733"/>
        <end position="794"/>
    </location>
</feature>
<evidence type="ECO:0000256" key="7">
    <source>
        <dbReference type="SAM" id="Phobius"/>
    </source>
</evidence>
<evidence type="ECO:0008006" key="10">
    <source>
        <dbReference type="Google" id="ProtNLM"/>
    </source>
</evidence>
<dbReference type="Pfam" id="PF04103">
    <property type="entry name" value="CD20"/>
    <property type="match status" value="1"/>
</dbReference>
<name>A7S4D6_NEMVE</name>
<feature type="transmembrane region" description="Helical" evidence="7">
    <location>
        <begin position="78"/>
        <end position="99"/>
    </location>
</feature>
<dbReference type="KEGG" id="nve:5513279"/>
<keyword evidence="2 7" id="KW-0812">Transmembrane</keyword>
<proteinExistence type="inferred from homology"/>
<dbReference type="AlphaFoldDB" id="A7S4D6"/>
<sequence>MPTHDIAYQQRLKIRRTTLGFGVVQVILGLSLTGLSFAAFALSESDRIRNACPYWAGFTVFFSGGVGIVAWRHSTILSMGLFTFFSAVCVVLHMIGTILTGEVGGLLKSVLECQFSEVDQSCICCDSIMTCKQSVPSYKFEGVDDCDILTGLLKELMYGLCVLNIFGSLVCFIATILGCTSVARQAGRDQPLFRRRFSTRSSSHEQTQYSWLPYPTDLNMLPPYAPPVYRSVDNFQDFGATSYIVPPPVFDPTDLPPPYSSRDASMTGSRLSMTTSCEHNRNLGDDEERVRGESAYVTAPNQQDQTLEQHLLPTNNNNNTAQISAAVLTDGSMRENTSYESCHTISGQDAARSAPPNNNQDYSALMQLDTTSGSNDATPVTLASANMSTLTESSHSPQHSQRIERNSVIFSDEEKSTFFFNDNKRLQITNASENCQNTDARKHCEKDLDAKDIDSNTANSGNSIENIFVGNQLETSAMNGSVLRVLPGQFTDINQDNTEFTRCKNNLTQAATEGMSELLNKASSELKPNMQTDYSIDVVFAPPEQSTAISLDEVELATVHSNGDDNACESDTLVCVGPHFRDTTDVYEACNASGQSSDVMSDSMSHSGSDSESKVVITGDCTLARFDSSFLTMDSKMREFPTLFGKFNMEAKVRTSVENKNVRLQEKGETQCQDPVAFKKGIKFIEHGNESKVLARNRRFARTTGVFLENRTIPPPNIELPLEIREVGYGFLDKPGNKSNIEDRRKKRVSSGHTKDPKGKNIRPRSRPKDIEKYPSKLATNRNRRTKSRQSIGRTAINSNATVISTDLIQPMRRDVIGTIDRGEAYRAGLARAHMRSKPSPAHIDSRDIRSCVVNKEGVPSVTDNRRLVESNRLASNRGWETVV</sequence>
<dbReference type="HOGENOM" id="CLU_326056_0_0_1"/>
<evidence type="ECO:0000256" key="6">
    <source>
        <dbReference type="SAM" id="MobiDB-lite"/>
    </source>
</evidence>
<comment type="subcellular location">
    <subcellularLocation>
        <location evidence="1">Membrane</location>
        <topology evidence="1">Multi-pass membrane protein</topology>
    </subcellularLocation>
</comment>
<evidence type="ECO:0000256" key="5">
    <source>
        <dbReference type="ARBA" id="ARBA00034309"/>
    </source>
</evidence>
<evidence type="ECO:0000313" key="8">
    <source>
        <dbReference type="EMBL" id="EDO41456.1"/>
    </source>
</evidence>
<dbReference type="eggNOG" id="ENOG502QUMS">
    <property type="taxonomic scope" value="Eukaryota"/>
</dbReference>
<dbReference type="PANTHER" id="PTHR17615">
    <property type="entry name" value="PROTEIN FAM189A"/>
    <property type="match status" value="1"/>
</dbReference>
<dbReference type="InterPro" id="IPR007237">
    <property type="entry name" value="CD20-like"/>
</dbReference>
<feature type="transmembrane region" description="Helical" evidence="7">
    <location>
        <begin position="21"/>
        <end position="42"/>
    </location>
</feature>
<keyword evidence="4 7" id="KW-0472">Membrane</keyword>
<comment type="similarity">
    <text evidence="5">Belongs to the ENTREP family.</text>
</comment>
<dbReference type="GO" id="GO:0016020">
    <property type="term" value="C:membrane"/>
    <property type="evidence" value="ECO:0007669"/>
    <property type="project" value="UniProtKB-SubCell"/>
</dbReference>
<gene>
    <name evidence="8" type="ORF">NEMVEDRAFT_v1g206625</name>
</gene>
<dbReference type="InterPro" id="IPR030431">
    <property type="entry name" value="ENTREP1-3"/>
</dbReference>
<organism evidence="8 9">
    <name type="scientific">Nematostella vectensis</name>
    <name type="common">Starlet sea anemone</name>
    <dbReference type="NCBI Taxonomy" id="45351"/>
    <lineage>
        <taxon>Eukaryota</taxon>
        <taxon>Metazoa</taxon>
        <taxon>Cnidaria</taxon>
        <taxon>Anthozoa</taxon>
        <taxon>Hexacorallia</taxon>
        <taxon>Actiniaria</taxon>
        <taxon>Edwardsiidae</taxon>
        <taxon>Nematostella</taxon>
    </lineage>
</organism>
<evidence type="ECO:0000313" key="9">
    <source>
        <dbReference type="Proteomes" id="UP000001593"/>
    </source>
</evidence>